<proteinExistence type="predicted"/>
<dbReference type="AlphaFoldDB" id="A8M8R3"/>
<dbReference type="Proteomes" id="UP000001137">
    <property type="component" value="Chromosome"/>
</dbReference>
<name>A8M8R3_CALMQ</name>
<dbReference type="KEGG" id="cma:Cmaq_1305"/>
<gene>
    <name evidence="1" type="ordered locus">Cmaq_1305</name>
</gene>
<sequence length="134" mass="15135">MQQAPHPLTYKFVRYCVNKAYSKLIAGFKENDANILYSIETIVNELRNAEGGFKSVNDVVNFLTGDFLSEYRRAISTLKSDLTTQLFKDILTNCMNLDEVKSDAELMNVIRSVMDKMASIKPEEKLAEEVNAAS</sequence>
<evidence type="ECO:0000313" key="2">
    <source>
        <dbReference type="Proteomes" id="UP000001137"/>
    </source>
</evidence>
<dbReference type="RefSeq" id="WP_012186351.1">
    <property type="nucleotide sequence ID" value="NC_009954.1"/>
</dbReference>
<dbReference type="STRING" id="397948.Cmaq_1305"/>
<keyword evidence="2" id="KW-1185">Reference proteome</keyword>
<accession>A8M8R3</accession>
<dbReference type="EMBL" id="CP000852">
    <property type="protein sequence ID" value="ABW02132.1"/>
    <property type="molecule type" value="Genomic_DNA"/>
</dbReference>
<evidence type="ECO:0000313" key="1">
    <source>
        <dbReference type="EMBL" id="ABW02132.1"/>
    </source>
</evidence>
<reference evidence="1 2" key="1">
    <citation type="submission" date="2007-10" db="EMBL/GenBank/DDBJ databases">
        <title>Complete sequence of Caldivirga maquilingensis IC-167.</title>
        <authorList>
            <consortium name="US DOE Joint Genome Institute"/>
            <person name="Copeland A."/>
            <person name="Lucas S."/>
            <person name="Lapidus A."/>
            <person name="Barry K."/>
            <person name="Glavina del Rio T."/>
            <person name="Dalin E."/>
            <person name="Tice H."/>
            <person name="Pitluck S."/>
            <person name="Saunders E."/>
            <person name="Brettin T."/>
            <person name="Bruce D."/>
            <person name="Detter J.C."/>
            <person name="Han C."/>
            <person name="Schmutz J."/>
            <person name="Larimer F."/>
            <person name="Land M."/>
            <person name="Hauser L."/>
            <person name="Kyrpides N."/>
            <person name="Ivanova N."/>
            <person name="Biddle J.F."/>
            <person name="Zhang Z."/>
            <person name="Fitz-Gibbon S.T."/>
            <person name="Lowe T.M."/>
            <person name="Saltikov C."/>
            <person name="House C.H."/>
            <person name="Richardson P."/>
        </authorList>
    </citation>
    <scope>NUCLEOTIDE SEQUENCE [LARGE SCALE GENOMIC DNA]</scope>
    <source>
        <strain evidence="2">ATCC 700844 / DSM 13496 / JCM 10307 / IC-167</strain>
    </source>
</reference>
<dbReference type="OrthoDB" id="25061at2157"/>
<organism evidence="1 2">
    <name type="scientific">Caldivirga maquilingensis (strain ATCC 700844 / DSM 13496 / JCM 10307 / IC-167)</name>
    <dbReference type="NCBI Taxonomy" id="397948"/>
    <lineage>
        <taxon>Archaea</taxon>
        <taxon>Thermoproteota</taxon>
        <taxon>Thermoprotei</taxon>
        <taxon>Thermoproteales</taxon>
        <taxon>Thermoproteaceae</taxon>
        <taxon>Caldivirga</taxon>
    </lineage>
</organism>
<protein>
    <submittedName>
        <fullName evidence="1">Uncharacterized protein</fullName>
    </submittedName>
</protein>
<dbReference type="HOGENOM" id="CLU_2091428_0_0_2"/>
<dbReference type="eggNOG" id="arCOG05696">
    <property type="taxonomic scope" value="Archaea"/>
</dbReference>
<dbReference type="GeneID" id="5708912"/>